<dbReference type="InterPro" id="IPR054189">
    <property type="entry name" value="DUF6894"/>
</dbReference>
<comment type="caution">
    <text evidence="2">The sequence shown here is derived from an EMBL/GenBank/DDBJ whole genome shotgun (WGS) entry which is preliminary data.</text>
</comment>
<evidence type="ECO:0000313" key="2">
    <source>
        <dbReference type="EMBL" id="PCE40664.1"/>
    </source>
</evidence>
<gene>
    <name evidence="2" type="ORF">COO09_18905</name>
</gene>
<accession>A0A2A4FSJ8</accession>
<dbReference type="RefSeq" id="WP_066964151.1">
    <property type="nucleotide sequence ID" value="NZ_CP023449.1"/>
</dbReference>
<protein>
    <recommendedName>
        <fullName evidence="1">DUF6894 domain-containing protein</fullName>
    </recommendedName>
</protein>
<reference evidence="2 3" key="1">
    <citation type="submission" date="2017-09" db="EMBL/GenBank/DDBJ databases">
        <title>The Catabolism of 3,6-Dichlorosalicylic acid is Initiated by the Cytochrome P450 Monooxygenase DsmABC in Rhizorhabdus dicambivorans Ndbn-20.</title>
        <authorList>
            <person name="Na L."/>
        </authorList>
    </citation>
    <scope>NUCLEOTIDE SEQUENCE [LARGE SCALE GENOMIC DNA]</scope>
    <source>
        <strain evidence="2 3">Ndbn-20m</strain>
    </source>
</reference>
<organism evidence="2 3">
    <name type="scientific">Rhizorhabdus dicambivorans</name>
    <dbReference type="NCBI Taxonomy" id="1850238"/>
    <lineage>
        <taxon>Bacteria</taxon>
        <taxon>Pseudomonadati</taxon>
        <taxon>Pseudomonadota</taxon>
        <taxon>Alphaproteobacteria</taxon>
        <taxon>Sphingomonadales</taxon>
        <taxon>Sphingomonadaceae</taxon>
        <taxon>Rhizorhabdus</taxon>
    </lineage>
</organism>
<evidence type="ECO:0000313" key="3">
    <source>
        <dbReference type="Proteomes" id="UP000218934"/>
    </source>
</evidence>
<dbReference type="Proteomes" id="UP000218934">
    <property type="component" value="Unassembled WGS sequence"/>
</dbReference>
<dbReference type="AlphaFoldDB" id="A0A2A4FSJ8"/>
<dbReference type="KEGG" id="rdi:CMV14_05005"/>
<evidence type="ECO:0000259" key="1">
    <source>
        <dbReference type="Pfam" id="PF21834"/>
    </source>
</evidence>
<dbReference type="OrthoDB" id="7575967at2"/>
<dbReference type="EMBL" id="NWUF01000024">
    <property type="protein sequence ID" value="PCE40664.1"/>
    <property type="molecule type" value="Genomic_DNA"/>
</dbReference>
<keyword evidence="3" id="KW-1185">Reference proteome</keyword>
<dbReference type="Pfam" id="PF21834">
    <property type="entry name" value="DUF6894"/>
    <property type="match status" value="1"/>
</dbReference>
<sequence>MRYFLHSSAERDEEGFECPSVDAARMEAGRHVADLIRDDPSAIWTADWRIELTDHRGMTLSMLHVVGTEAPASRRS</sequence>
<proteinExistence type="predicted"/>
<feature type="domain" description="DUF6894" evidence="1">
    <location>
        <begin position="2"/>
        <end position="62"/>
    </location>
</feature>
<name>A0A2A4FSJ8_9SPHN</name>